<comment type="caution">
    <text evidence="6">The sequence shown here is derived from an EMBL/GenBank/DDBJ whole genome shotgun (WGS) entry which is preliminary data.</text>
</comment>
<proteinExistence type="predicted"/>
<comment type="caution">
    <text evidence="4">Lacks conserved residue(s) required for the propagation of feature annotation.</text>
</comment>
<dbReference type="PANTHER" id="PTHR24185:SF1">
    <property type="entry name" value="CALCIUM-INDEPENDENT PHOSPHOLIPASE A2-GAMMA"/>
    <property type="match status" value="1"/>
</dbReference>
<evidence type="ECO:0000256" key="4">
    <source>
        <dbReference type="PROSITE-ProRule" id="PRU01161"/>
    </source>
</evidence>
<dbReference type="GO" id="GO:0016042">
    <property type="term" value="P:lipid catabolic process"/>
    <property type="evidence" value="ECO:0007669"/>
    <property type="project" value="UniProtKB-KW"/>
</dbReference>
<dbReference type="GO" id="GO:0016020">
    <property type="term" value="C:membrane"/>
    <property type="evidence" value="ECO:0007669"/>
    <property type="project" value="TreeGrafter"/>
</dbReference>
<protein>
    <submittedName>
        <fullName evidence="6">Calcium-independent phospholipase A2-gamma</fullName>
    </submittedName>
</protein>
<dbReference type="VEuPathDB" id="FungiDB:MMYC01_208442"/>
<sequence length="291" mass="31716">MLGRLRMDISEAIGVYLRLSQNVFQPRRSQVDIISRARDRVQLRGKFDGDALAQVVKDVVAKSGEAPEARLMEPGEALCKVFVCCVLQEVSQPVLLRSYAVPGAASQLDCKIWEACRATSAATSFFDPITMGPFGQQFSDGATGWNNPVRQVYSEARRLWPSSKIQCLVSIGTGKPRVGAFGDNLRDVAKTLVRMATETELTAEEFLLDHADLGLGGSFFRFNVPRGLEEVGLQEYTAVPTIASATMAYLEGCEASRQISECVRRLQTTVSEATVDSGYSAAAGGSDFWLI</sequence>
<evidence type="ECO:0000256" key="1">
    <source>
        <dbReference type="ARBA" id="ARBA00022801"/>
    </source>
</evidence>
<feature type="short sequence motif" description="DGA/G" evidence="4">
    <location>
        <begin position="140"/>
        <end position="142"/>
    </location>
</feature>
<dbReference type="GO" id="GO:0047499">
    <property type="term" value="F:calcium-independent phospholipase A2 activity"/>
    <property type="evidence" value="ECO:0007669"/>
    <property type="project" value="TreeGrafter"/>
</dbReference>
<name>A0A175VYK4_9PEZI</name>
<dbReference type="GO" id="GO:0019369">
    <property type="term" value="P:arachidonate metabolic process"/>
    <property type="evidence" value="ECO:0007669"/>
    <property type="project" value="TreeGrafter"/>
</dbReference>
<dbReference type="PANTHER" id="PTHR24185">
    <property type="entry name" value="CALCIUM-INDEPENDENT PHOSPHOLIPASE A2-GAMMA"/>
    <property type="match status" value="1"/>
</dbReference>
<evidence type="ECO:0000256" key="2">
    <source>
        <dbReference type="ARBA" id="ARBA00022963"/>
    </source>
</evidence>
<keyword evidence="3" id="KW-0443">Lipid metabolism</keyword>
<accession>A0A175VYK4</accession>
<organism evidence="6 7">
    <name type="scientific">Madurella mycetomatis</name>
    <dbReference type="NCBI Taxonomy" id="100816"/>
    <lineage>
        <taxon>Eukaryota</taxon>
        <taxon>Fungi</taxon>
        <taxon>Dikarya</taxon>
        <taxon>Ascomycota</taxon>
        <taxon>Pezizomycotina</taxon>
        <taxon>Sordariomycetes</taxon>
        <taxon>Sordariomycetidae</taxon>
        <taxon>Sordariales</taxon>
        <taxon>Sordariales incertae sedis</taxon>
        <taxon>Madurella</taxon>
    </lineage>
</organism>
<dbReference type="InterPro" id="IPR002641">
    <property type="entry name" value="PNPLA_dom"/>
</dbReference>
<dbReference type="OrthoDB" id="1658288at2759"/>
<dbReference type="STRING" id="100816.A0A175VYK4"/>
<reference evidence="6 7" key="1">
    <citation type="journal article" date="2016" name="Genome Announc.">
        <title>Genome Sequence of Madurella mycetomatis mm55, Isolated from a Human Mycetoma Case in Sudan.</title>
        <authorList>
            <person name="Smit S."/>
            <person name="Derks M.F."/>
            <person name="Bervoets S."/>
            <person name="Fahal A."/>
            <person name="van Leeuwen W."/>
            <person name="van Belkum A."/>
            <person name="van de Sande W.W."/>
        </authorList>
    </citation>
    <scope>NUCLEOTIDE SEQUENCE [LARGE SCALE GENOMIC DNA]</scope>
    <source>
        <strain evidence="7">mm55</strain>
    </source>
</reference>
<evidence type="ECO:0000256" key="3">
    <source>
        <dbReference type="ARBA" id="ARBA00023098"/>
    </source>
</evidence>
<dbReference type="EMBL" id="LCTW02000202">
    <property type="protein sequence ID" value="KXX76606.1"/>
    <property type="molecule type" value="Genomic_DNA"/>
</dbReference>
<evidence type="ECO:0000259" key="5">
    <source>
        <dbReference type="PROSITE" id="PS51635"/>
    </source>
</evidence>
<dbReference type="Gene3D" id="3.40.1090.10">
    <property type="entry name" value="Cytosolic phospholipase A2 catalytic domain"/>
    <property type="match status" value="1"/>
</dbReference>
<dbReference type="InterPro" id="IPR016035">
    <property type="entry name" value="Acyl_Trfase/lysoPLipase"/>
</dbReference>
<dbReference type="SUPFAM" id="SSF52151">
    <property type="entry name" value="FabD/lysophospholipase-like"/>
    <property type="match status" value="1"/>
</dbReference>
<dbReference type="PROSITE" id="PS51635">
    <property type="entry name" value="PNPLA"/>
    <property type="match status" value="1"/>
</dbReference>
<dbReference type="GO" id="GO:0046486">
    <property type="term" value="P:glycerolipid metabolic process"/>
    <property type="evidence" value="ECO:0007669"/>
    <property type="project" value="UniProtKB-ARBA"/>
</dbReference>
<evidence type="ECO:0000313" key="7">
    <source>
        <dbReference type="Proteomes" id="UP000078237"/>
    </source>
</evidence>
<evidence type="ECO:0000313" key="6">
    <source>
        <dbReference type="EMBL" id="KXX76606.1"/>
    </source>
</evidence>
<keyword evidence="2" id="KW-0442">Lipid degradation</keyword>
<dbReference type="AlphaFoldDB" id="A0A175VYK4"/>
<dbReference type="Proteomes" id="UP000078237">
    <property type="component" value="Unassembled WGS sequence"/>
</dbReference>
<gene>
    <name evidence="6" type="ORF">MMYC01_208442</name>
</gene>
<keyword evidence="7" id="KW-1185">Reference proteome</keyword>
<feature type="domain" description="PNPLA" evidence="5">
    <location>
        <begin position="1"/>
        <end position="153"/>
    </location>
</feature>
<keyword evidence="1" id="KW-0378">Hydrolase</keyword>